<dbReference type="EMBL" id="JAXAVX010000004">
    <property type="protein sequence ID" value="MDX8152103.1"/>
    <property type="molecule type" value="Genomic_DNA"/>
</dbReference>
<dbReference type="Proteomes" id="UP001277761">
    <property type="component" value="Unassembled WGS sequence"/>
</dbReference>
<comment type="caution">
    <text evidence="2">The sequence shown here is derived from an EMBL/GenBank/DDBJ whole genome shotgun (WGS) entry which is preliminary data.</text>
</comment>
<sequence>MVRTIRRVLATTIAILAFASFGAPANASAACSIGGSGVTYNRNGVAAVFKNLQPLRGMNCPSARYVMNKWLRRAYARSRSSRLPSRFYDGYVTWYCGKTSRLRWRCNEYTTSTAFTFTAYRP</sequence>
<dbReference type="PROSITE" id="PS51257">
    <property type="entry name" value="PROKAR_LIPOPROTEIN"/>
    <property type="match status" value="1"/>
</dbReference>
<reference evidence="2 3" key="1">
    <citation type="submission" date="2023-11" db="EMBL/GenBank/DDBJ databases">
        <authorList>
            <person name="Xu M."/>
            <person name="Jiang T."/>
        </authorList>
    </citation>
    <scope>NUCLEOTIDE SEQUENCE [LARGE SCALE GENOMIC DNA]</scope>
    <source>
        <strain evidence="2 3">SD</strain>
    </source>
</reference>
<organism evidence="2 3">
    <name type="scientific">Patulibacter brassicae</name>
    <dbReference type="NCBI Taxonomy" id="1705717"/>
    <lineage>
        <taxon>Bacteria</taxon>
        <taxon>Bacillati</taxon>
        <taxon>Actinomycetota</taxon>
        <taxon>Thermoleophilia</taxon>
        <taxon>Solirubrobacterales</taxon>
        <taxon>Patulibacteraceae</taxon>
        <taxon>Patulibacter</taxon>
    </lineage>
</organism>
<evidence type="ECO:0000313" key="3">
    <source>
        <dbReference type="Proteomes" id="UP001277761"/>
    </source>
</evidence>
<accession>A0ABU4VMI6</accession>
<keyword evidence="3" id="KW-1185">Reference proteome</keyword>
<dbReference type="RefSeq" id="WP_319954258.1">
    <property type="nucleotide sequence ID" value="NZ_JAXAVX010000004.1"/>
</dbReference>
<proteinExistence type="predicted"/>
<name>A0ABU4VMI6_9ACTN</name>
<feature type="signal peptide" evidence="1">
    <location>
        <begin position="1"/>
        <end position="29"/>
    </location>
</feature>
<gene>
    <name evidence="2" type="ORF">SK069_10900</name>
</gene>
<keyword evidence="1" id="KW-0732">Signal</keyword>
<feature type="chain" id="PRO_5046315599" evidence="1">
    <location>
        <begin position="30"/>
        <end position="122"/>
    </location>
</feature>
<protein>
    <submittedName>
        <fullName evidence="2">Uncharacterized protein</fullName>
    </submittedName>
</protein>
<evidence type="ECO:0000256" key="1">
    <source>
        <dbReference type="SAM" id="SignalP"/>
    </source>
</evidence>
<evidence type="ECO:0000313" key="2">
    <source>
        <dbReference type="EMBL" id="MDX8152103.1"/>
    </source>
</evidence>